<dbReference type="Gene3D" id="3.40.50.1240">
    <property type="entry name" value="Phosphoglycerate mutase-like"/>
    <property type="match status" value="1"/>
</dbReference>
<dbReference type="AlphaFoldDB" id="A0A1L8SR54"/>
<dbReference type="InterPro" id="IPR029033">
    <property type="entry name" value="His_PPase_superfam"/>
</dbReference>
<proteinExistence type="inferred from homology"/>
<reference evidence="7 8" key="1">
    <citation type="submission" date="2014-12" db="EMBL/GenBank/DDBJ databases">
        <title>Draft genome sequences of 29 type strains of Enterococci.</title>
        <authorList>
            <person name="Zhong Z."/>
            <person name="Sun Z."/>
            <person name="Liu W."/>
            <person name="Zhang W."/>
            <person name="Zhang H."/>
        </authorList>
    </citation>
    <scope>NUCLEOTIDE SEQUENCE [LARGE SCALE GENOMIC DNA]</scope>
    <source>
        <strain evidence="7 8">DSM 22802</strain>
    </source>
</reference>
<protein>
    <recommendedName>
        <fullName evidence="2">phosphoglycerate mutase (2,3-diphosphoglycerate-dependent)</fullName>
        <ecNumber evidence="2">5.4.2.11</ecNumber>
    </recommendedName>
</protein>
<evidence type="ECO:0000256" key="2">
    <source>
        <dbReference type="ARBA" id="ARBA00012028"/>
    </source>
</evidence>
<evidence type="ECO:0000256" key="6">
    <source>
        <dbReference type="PIRSR" id="PIRSR613078-2"/>
    </source>
</evidence>
<feature type="binding site" evidence="6">
    <location>
        <position position="58"/>
    </location>
    <ligand>
        <name>substrate</name>
    </ligand>
</feature>
<feature type="binding site" evidence="6">
    <location>
        <begin position="7"/>
        <end position="14"/>
    </location>
    <ligand>
        <name>substrate</name>
    </ligand>
</feature>
<evidence type="ECO:0000256" key="1">
    <source>
        <dbReference type="ARBA" id="ARBA00006717"/>
    </source>
</evidence>
<dbReference type="OrthoDB" id="9782128at2"/>
<comment type="caution">
    <text evidence="7">The sequence shown here is derived from an EMBL/GenBank/DDBJ whole genome shotgun (WGS) entry which is preliminary data.</text>
</comment>
<dbReference type="EMBL" id="JXKM01000014">
    <property type="protein sequence ID" value="OJG34322.1"/>
    <property type="molecule type" value="Genomic_DNA"/>
</dbReference>
<evidence type="ECO:0000256" key="3">
    <source>
        <dbReference type="ARBA" id="ARBA00023152"/>
    </source>
</evidence>
<feature type="active site" description="Proton donor/acceptor" evidence="5">
    <location>
        <position position="84"/>
    </location>
</feature>
<dbReference type="InterPro" id="IPR013078">
    <property type="entry name" value="His_Pase_superF_clade-1"/>
</dbReference>
<keyword evidence="4" id="KW-0413">Isomerase</keyword>
<name>A0A1L8SR54_9ENTE</name>
<dbReference type="PANTHER" id="PTHR11931">
    <property type="entry name" value="PHOSPHOGLYCERATE MUTASE"/>
    <property type="match status" value="1"/>
</dbReference>
<dbReference type="RefSeq" id="WP_071863200.1">
    <property type="nucleotide sequence ID" value="NZ_CAURXW010000022.1"/>
</dbReference>
<evidence type="ECO:0000313" key="8">
    <source>
        <dbReference type="Proteomes" id="UP000183700"/>
    </source>
</evidence>
<keyword evidence="3" id="KW-0324">Glycolysis</keyword>
<evidence type="ECO:0000256" key="4">
    <source>
        <dbReference type="ARBA" id="ARBA00023235"/>
    </source>
</evidence>
<organism evidence="7 8">
    <name type="scientific">Enterococcus devriesei</name>
    <dbReference type="NCBI Taxonomy" id="319970"/>
    <lineage>
        <taxon>Bacteria</taxon>
        <taxon>Bacillati</taxon>
        <taxon>Bacillota</taxon>
        <taxon>Bacilli</taxon>
        <taxon>Lactobacillales</taxon>
        <taxon>Enterococcaceae</taxon>
        <taxon>Enterococcus</taxon>
    </lineage>
</organism>
<dbReference type="CDD" id="cd07067">
    <property type="entry name" value="HP_PGM_like"/>
    <property type="match status" value="1"/>
</dbReference>
<evidence type="ECO:0000256" key="5">
    <source>
        <dbReference type="PIRSR" id="PIRSR613078-1"/>
    </source>
</evidence>
<feature type="active site" description="Tele-phosphohistidine intermediate" evidence="5">
    <location>
        <position position="8"/>
    </location>
</feature>
<dbReference type="SUPFAM" id="SSF53254">
    <property type="entry name" value="Phosphoglycerate mutase-like"/>
    <property type="match status" value="1"/>
</dbReference>
<dbReference type="InterPro" id="IPR005952">
    <property type="entry name" value="Phosphogly_mut1"/>
</dbReference>
<keyword evidence="8" id="KW-1185">Reference proteome</keyword>
<dbReference type="GO" id="GO:0004619">
    <property type="term" value="F:phosphoglycerate mutase activity"/>
    <property type="evidence" value="ECO:0007669"/>
    <property type="project" value="UniProtKB-EC"/>
</dbReference>
<gene>
    <name evidence="7" type="ORF">RV00_GL000854</name>
</gene>
<evidence type="ECO:0000313" key="7">
    <source>
        <dbReference type="EMBL" id="OJG34322.1"/>
    </source>
</evidence>
<dbReference type="GO" id="GO:0006096">
    <property type="term" value="P:glycolytic process"/>
    <property type="evidence" value="ECO:0007669"/>
    <property type="project" value="UniProtKB-KW"/>
</dbReference>
<dbReference type="STRING" id="319970.RV00_GL000854"/>
<comment type="similarity">
    <text evidence="1">Belongs to the phosphoglycerate mutase family. BPG-dependent PGAM subfamily.</text>
</comment>
<dbReference type="Proteomes" id="UP000183700">
    <property type="component" value="Unassembled WGS sequence"/>
</dbReference>
<dbReference type="SMART" id="SM00855">
    <property type="entry name" value="PGAM"/>
    <property type="match status" value="1"/>
</dbReference>
<dbReference type="EC" id="5.4.2.11" evidence="2"/>
<accession>A0A1L8SR54</accession>
<dbReference type="Pfam" id="PF00300">
    <property type="entry name" value="His_Phos_1"/>
    <property type="match status" value="1"/>
</dbReference>
<sequence>MKIYFTRHGKTRWNDEKRFQGMMGDSPLLPESVEAIKALGQQLKDIPFEKIYTSSLKRAYLTAEGINKQLAQPTEIIRTDDLRELGLGTLEGQLIPVIEERYPKDMVNLRNHLDLYDPTPFEGEKIEDMLKRINDFVAEAVAKAQTGPLLFVGHGAALTAAIQALTGKPLAELRDMGGLYNNSLTILEAKSSQPPYEMIQWNDVSFLAGTGSKPDSLL</sequence>